<evidence type="ECO:0000256" key="1">
    <source>
        <dbReference type="ARBA" id="ARBA00022737"/>
    </source>
</evidence>
<proteinExistence type="predicted"/>
<name>A0ABR7HI48_9FIRM</name>
<keyword evidence="3" id="KW-1185">Reference proteome</keyword>
<keyword evidence="1" id="KW-0677">Repeat</keyword>
<dbReference type="Proteomes" id="UP000636755">
    <property type="component" value="Unassembled WGS sequence"/>
</dbReference>
<dbReference type="Gene3D" id="2.20.110.10">
    <property type="entry name" value="Histone H3 K4-specific methyltransferase SET7/9 N-terminal domain"/>
    <property type="match status" value="1"/>
</dbReference>
<comment type="caution">
    <text evidence="2">The sequence shown here is derived from an EMBL/GenBank/DDBJ whole genome shotgun (WGS) entry which is preliminary data.</text>
</comment>
<dbReference type="SMART" id="SM00698">
    <property type="entry name" value="MORN"/>
    <property type="match status" value="2"/>
</dbReference>
<dbReference type="SUPFAM" id="SSF82185">
    <property type="entry name" value="Histone H3 K4-specific methyltransferase SET7/9 N-terminal domain"/>
    <property type="match status" value="1"/>
</dbReference>
<dbReference type="Pfam" id="PF02493">
    <property type="entry name" value="MORN"/>
    <property type="match status" value="2"/>
</dbReference>
<dbReference type="EMBL" id="JACOPS010000001">
    <property type="protein sequence ID" value="MBC5727194.1"/>
    <property type="molecule type" value="Genomic_DNA"/>
</dbReference>
<accession>A0ABR7HI48</accession>
<organism evidence="2 3">
    <name type="scientific">Ruminococcus intestinalis</name>
    <dbReference type="NCBI Taxonomy" id="2763066"/>
    <lineage>
        <taxon>Bacteria</taxon>
        <taxon>Bacillati</taxon>
        <taxon>Bacillota</taxon>
        <taxon>Clostridia</taxon>
        <taxon>Eubacteriales</taxon>
        <taxon>Oscillospiraceae</taxon>
        <taxon>Ruminococcus</taxon>
    </lineage>
</organism>
<gene>
    <name evidence="2" type="ORF">H8R91_01360</name>
</gene>
<dbReference type="PANTHER" id="PTHR43215">
    <property type="entry name" value="RADIAL SPOKE HEAD 1 HOMOLOG"/>
    <property type="match status" value="1"/>
</dbReference>
<dbReference type="PANTHER" id="PTHR43215:SF15">
    <property type="entry name" value="PROTEIN ACCUMULATION AND REPLICATION OF CHLOROPLASTS 3, CHLOROPLASTIC"/>
    <property type="match status" value="1"/>
</dbReference>
<evidence type="ECO:0000313" key="2">
    <source>
        <dbReference type="EMBL" id="MBC5727194.1"/>
    </source>
</evidence>
<protein>
    <recommendedName>
        <fullName evidence="4">MORN repeat protein</fullName>
    </recommendedName>
</protein>
<evidence type="ECO:0000313" key="3">
    <source>
        <dbReference type="Proteomes" id="UP000636755"/>
    </source>
</evidence>
<reference evidence="2 3" key="1">
    <citation type="submission" date="2020-08" db="EMBL/GenBank/DDBJ databases">
        <title>Genome public.</title>
        <authorList>
            <person name="Liu C."/>
            <person name="Sun Q."/>
        </authorList>
    </citation>
    <scope>NUCLEOTIDE SEQUENCE [LARGE SCALE GENOMIC DNA]</scope>
    <source>
        <strain evidence="2 3">NSJ-71</strain>
    </source>
</reference>
<dbReference type="RefSeq" id="WP_186934578.1">
    <property type="nucleotide sequence ID" value="NZ_JACOPS010000001.1"/>
</dbReference>
<dbReference type="InterPro" id="IPR003409">
    <property type="entry name" value="MORN"/>
</dbReference>
<evidence type="ECO:0008006" key="4">
    <source>
        <dbReference type="Google" id="ProtNLM"/>
    </source>
</evidence>
<sequence>MITSQQELTRDLIFYSVCVSDFEKLDFKNDALAGVRANYFNSNHRPQADDTDISLDDVSYKLSYKMSKNQPLSWKVTKNLRPYQSVKRETGGIYCVRYYTENATVYKKQFFDSSHLWIRTEYFDKSIEGERLCTVSPKKIDGVIAIEKILFSNNRMVAGVTLFPSDKNPENNSAALVYSNNGMIWYDSAFAPASLNKVNANYKTKHAKLMLDADKFLPDYKPENPIDLSLLEYLDDTFTEPKPQVTAYDRIEKILEEAHKTNKNLFGQVIEHSGVEVADEETDVLAQTDESVEEKVTENHDDEVIEQAEKFEKSDETESKDDNNLQNTVVEEGDVTIAEEERKSDAVVSTTSGNYEYFGTVDENGLRTGRGRTVSPSGITAYDGEYAQGKRDGFGVFYYKNGDINYVGDWKENQRSGAGVGYRTSDGTMHIGKWENNSPTNYGARFNKDGTFIDVADYANGVKNGKCISLDENGNFYISIWENGKKISEHIIEW</sequence>